<feature type="compositionally biased region" description="Polar residues" evidence="1">
    <location>
        <begin position="238"/>
        <end position="254"/>
    </location>
</feature>
<feature type="compositionally biased region" description="Basic residues" evidence="1">
    <location>
        <begin position="420"/>
        <end position="430"/>
    </location>
</feature>
<organism evidence="3 4">
    <name type="scientific">Phyllosticta capitalensis</name>
    <dbReference type="NCBI Taxonomy" id="121624"/>
    <lineage>
        <taxon>Eukaryota</taxon>
        <taxon>Fungi</taxon>
        <taxon>Dikarya</taxon>
        <taxon>Ascomycota</taxon>
        <taxon>Pezizomycotina</taxon>
        <taxon>Dothideomycetes</taxon>
        <taxon>Dothideomycetes incertae sedis</taxon>
        <taxon>Botryosphaeriales</taxon>
        <taxon>Phyllostictaceae</taxon>
        <taxon>Phyllosticta</taxon>
    </lineage>
</organism>
<evidence type="ECO:0000256" key="1">
    <source>
        <dbReference type="SAM" id="MobiDB-lite"/>
    </source>
</evidence>
<keyword evidence="4" id="KW-1185">Reference proteome</keyword>
<feature type="compositionally biased region" description="Basic and acidic residues" evidence="1">
    <location>
        <begin position="378"/>
        <end position="398"/>
    </location>
</feature>
<comment type="caution">
    <text evidence="3">The sequence shown here is derived from an EMBL/GenBank/DDBJ whole genome shotgun (WGS) entry which is preliminary data.</text>
</comment>
<evidence type="ECO:0000256" key="2">
    <source>
        <dbReference type="SAM" id="Phobius"/>
    </source>
</evidence>
<feature type="compositionally biased region" description="Low complexity" evidence="1">
    <location>
        <begin position="343"/>
        <end position="357"/>
    </location>
</feature>
<dbReference type="EMBL" id="JBBWRZ010000006">
    <property type="protein sequence ID" value="KAK8234082.1"/>
    <property type="molecule type" value="Genomic_DNA"/>
</dbReference>
<feature type="region of interest" description="Disordered" evidence="1">
    <location>
        <begin position="270"/>
        <end position="430"/>
    </location>
</feature>
<keyword evidence="2" id="KW-0812">Transmembrane</keyword>
<feature type="region of interest" description="Disordered" evidence="1">
    <location>
        <begin position="52"/>
        <end position="88"/>
    </location>
</feature>
<keyword evidence="2" id="KW-1133">Transmembrane helix</keyword>
<reference evidence="3 4" key="1">
    <citation type="submission" date="2024-04" db="EMBL/GenBank/DDBJ databases">
        <title>Phyllosticta paracitricarpa is synonymous to the EU quarantine fungus P. citricarpa based on phylogenomic analyses.</title>
        <authorList>
            <consortium name="Lawrence Berkeley National Laboratory"/>
            <person name="Van Ingen-Buijs V.A."/>
            <person name="Van Westerhoven A.C."/>
            <person name="Haridas S."/>
            <person name="Skiadas P."/>
            <person name="Martin F."/>
            <person name="Groenewald J.Z."/>
            <person name="Crous P.W."/>
            <person name="Seidl M.F."/>
        </authorList>
    </citation>
    <scope>NUCLEOTIDE SEQUENCE [LARGE SCALE GENOMIC DNA]</scope>
    <source>
        <strain evidence="3 4">CBS 123374</strain>
    </source>
</reference>
<accession>A0ABR1YP08</accession>
<feature type="region of interest" description="Disordered" evidence="1">
    <location>
        <begin position="127"/>
        <end position="257"/>
    </location>
</feature>
<protein>
    <submittedName>
        <fullName evidence="3">Uncharacterized protein</fullName>
    </submittedName>
</protein>
<feature type="compositionally biased region" description="Polar residues" evidence="1">
    <location>
        <begin position="318"/>
        <end position="334"/>
    </location>
</feature>
<dbReference type="Proteomes" id="UP001492380">
    <property type="component" value="Unassembled WGS sequence"/>
</dbReference>
<evidence type="ECO:0000313" key="4">
    <source>
        <dbReference type="Proteomes" id="UP001492380"/>
    </source>
</evidence>
<gene>
    <name evidence="3" type="ORF">HDK90DRAFT_467073</name>
</gene>
<keyword evidence="2" id="KW-0472">Membrane</keyword>
<sequence>MEHEHLRHQQHQHPNLNTNLAIVAIVSVVKSLSLLSVLFSLRVAEMPSIRLSLSPGPRPPSPHHDDIIAEPYSPPARAVSNPRRPTPQDASLEEIIGLFSQSQETSRFAGQDAEPTKSLLKQRELQTASKAGKMGPPLSKPVRRQPPVRPPRPSPETLAATQKYLKPTLSQSRYSCSMPVTRPSSQLSESPSKEQEQASSGLEVQSPGRGFFSPRKQMAKKKSVAHLRLSLPERQNPKHMSNSTLDSSLATPNDISKDFSKPTSALSHWVDNSAWPPWSPRSRAASGVAEADITDPSEPPSETPGSASKARRRLFRTSEVSSQRNSQEPNSSRRNILRSLGMSWENNSSSSESSWSSFGCVDGMRRPDLEEENAVAGENKEPSGQKKDENGKENRRETPAMPSTPMTPLTPGKRSLTRSAGRKMLRKMTG</sequence>
<feature type="transmembrane region" description="Helical" evidence="2">
    <location>
        <begin position="20"/>
        <end position="41"/>
    </location>
</feature>
<proteinExistence type="predicted"/>
<evidence type="ECO:0000313" key="3">
    <source>
        <dbReference type="EMBL" id="KAK8234082.1"/>
    </source>
</evidence>
<name>A0ABR1YP08_9PEZI</name>